<dbReference type="Proteomes" id="UP000054538">
    <property type="component" value="Unassembled WGS sequence"/>
</dbReference>
<organism evidence="1 2">
    <name type="scientific">Paxillus rubicundulus Ve08.2h10</name>
    <dbReference type="NCBI Taxonomy" id="930991"/>
    <lineage>
        <taxon>Eukaryota</taxon>
        <taxon>Fungi</taxon>
        <taxon>Dikarya</taxon>
        <taxon>Basidiomycota</taxon>
        <taxon>Agaricomycotina</taxon>
        <taxon>Agaricomycetes</taxon>
        <taxon>Agaricomycetidae</taxon>
        <taxon>Boletales</taxon>
        <taxon>Paxilineae</taxon>
        <taxon>Paxillaceae</taxon>
        <taxon>Paxillus</taxon>
    </lineage>
</organism>
<dbReference type="InParanoid" id="A0A0D0C0X2"/>
<accession>A0A0D0C0X2</accession>
<dbReference type="OrthoDB" id="2343366at2759"/>
<proteinExistence type="predicted"/>
<dbReference type="HOGENOM" id="CLU_368849_0_0_1"/>
<sequence length="755" mass="85393">MTISLTKTKTIRIGCTFTFEVAKTNEQEEGVSVRPGFKCTSDQIIVPEPHPDSQMDPEFFKPRLVHGETRQGFMTARYLPGRRSVKDLRDYRMNSFQLQDALENESLQIAETIGPKLLHQLFRLGLGRCFPEEGDLWAKEMNVIKLAYQKQMENQKKRLDDALTEGESRTEHTMRVAITNAVFHDYPFVWTYPSDFPWLTLRTHSSLDHTLCLVSIPSLTNEEEELKAMEYYHRLTKSHPRIAENLTEELRRYSCDTISNADFRKLKEKSVLASILHEVSLPVKASLPSKPTSVEIRNAEKLLRDGSNESAHLTDEDFISDLENISRTVPTLGEALTAAKDMAPKHLGAIVEKVYKSLLKTTHRVQREDFTDHKPRLKLTAGITKIFSSTSPSLLRLKSVVPCKQHSYGRSPLIYAITGRRELLKEATRLFTIHPMRLTTQDQHELQLDPTTVPNPRFRESYSFQLPLGFSISHAQLLEGDRLLLALKTLERERGKMLHWDKIGEEFLLAFDESQRMLAVVGCEKNPQLQLHIFVHDASQGFTASGSTINLHSWFGEGEIIKKACFISGSEELLLVDSKPLPVFSPTTMQFRPVSMDLHHVPMSVYSSPDGSCFLAAITDGATTRITAHHWSTFGLDLRSHVVQARVSAHNLQANDWGALSQTMASHRAQLLLTLLPTALAFGLQDVEPEVEPLKNLDTDMPTDLPDTDARFFAANVEQLQNENAEELLDALLTGWVNSFLTPSGQRSSLSTWKI</sequence>
<evidence type="ECO:0000313" key="1">
    <source>
        <dbReference type="EMBL" id="KIK76912.1"/>
    </source>
</evidence>
<dbReference type="STRING" id="930991.A0A0D0C0X2"/>
<gene>
    <name evidence="1" type="ORF">PAXRUDRAFT_28892</name>
</gene>
<dbReference type="AlphaFoldDB" id="A0A0D0C0X2"/>
<dbReference type="EMBL" id="KN827234">
    <property type="protein sequence ID" value="KIK76912.1"/>
    <property type="molecule type" value="Genomic_DNA"/>
</dbReference>
<protein>
    <submittedName>
        <fullName evidence="1">Uncharacterized protein</fullName>
    </submittedName>
</protein>
<keyword evidence="2" id="KW-1185">Reference proteome</keyword>
<reference evidence="1 2" key="1">
    <citation type="submission" date="2014-04" db="EMBL/GenBank/DDBJ databases">
        <authorList>
            <consortium name="DOE Joint Genome Institute"/>
            <person name="Kuo A."/>
            <person name="Kohler A."/>
            <person name="Jargeat P."/>
            <person name="Nagy L.G."/>
            <person name="Floudas D."/>
            <person name="Copeland A."/>
            <person name="Barry K.W."/>
            <person name="Cichocki N."/>
            <person name="Veneault-Fourrey C."/>
            <person name="LaButti K."/>
            <person name="Lindquist E.A."/>
            <person name="Lipzen A."/>
            <person name="Lundell T."/>
            <person name="Morin E."/>
            <person name="Murat C."/>
            <person name="Sun H."/>
            <person name="Tunlid A."/>
            <person name="Henrissat B."/>
            <person name="Grigoriev I.V."/>
            <person name="Hibbett D.S."/>
            <person name="Martin F."/>
            <person name="Nordberg H.P."/>
            <person name="Cantor M.N."/>
            <person name="Hua S.X."/>
        </authorList>
    </citation>
    <scope>NUCLEOTIDE SEQUENCE [LARGE SCALE GENOMIC DNA]</scope>
    <source>
        <strain evidence="1 2">Ve08.2h10</strain>
    </source>
</reference>
<evidence type="ECO:0000313" key="2">
    <source>
        <dbReference type="Proteomes" id="UP000054538"/>
    </source>
</evidence>
<name>A0A0D0C0X2_9AGAM</name>
<reference evidence="2" key="2">
    <citation type="submission" date="2015-01" db="EMBL/GenBank/DDBJ databases">
        <title>Evolutionary Origins and Diversification of the Mycorrhizal Mutualists.</title>
        <authorList>
            <consortium name="DOE Joint Genome Institute"/>
            <consortium name="Mycorrhizal Genomics Consortium"/>
            <person name="Kohler A."/>
            <person name="Kuo A."/>
            <person name="Nagy L.G."/>
            <person name="Floudas D."/>
            <person name="Copeland A."/>
            <person name="Barry K.W."/>
            <person name="Cichocki N."/>
            <person name="Veneault-Fourrey C."/>
            <person name="LaButti K."/>
            <person name="Lindquist E.A."/>
            <person name="Lipzen A."/>
            <person name="Lundell T."/>
            <person name="Morin E."/>
            <person name="Murat C."/>
            <person name="Riley R."/>
            <person name="Ohm R."/>
            <person name="Sun H."/>
            <person name="Tunlid A."/>
            <person name="Henrissat B."/>
            <person name="Grigoriev I.V."/>
            <person name="Hibbett D.S."/>
            <person name="Martin F."/>
        </authorList>
    </citation>
    <scope>NUCLEOTIDE SEQUENCE [LARGE SCALE GENOMIC DNA]</scope>
    <source>
        <strain evidence="2">Ve08.2h10</strain>
    </source>
</reference>